<feature type="chain" id="PRO_5040281069" evidence="1">
    <location>
        <begin position="17"/>
        <end position="175"/>
    </location>
</feature>
<reference evidence="2" key="1">
    <citation type="submission" date="2021-12" db="EMBL/GenBank/DDBJ databases">
        <title>Curvularia clavata genome.</title>
        <authorList>
            <person name="Cao Y."/>
        </authorList>
    </citation>
    <scope>NUCLEOTIDE SEQUENCE</scope>
    <source>
        <strain evidence="2">Yc1106</strain>
    </source>
</reference>
<evidence type="ECO:0000256" key="1">
    <source>
        <dbReference type="SAM" id="SignalP"/>
    </source>
</evidence>
<evidence type="ECO:0000313" key="2">
    <source>
        <dbReference type="EMBL" id="USP77446.1"/>
    </source>
</evidence>
<gene>
    <name evidence="2" type="ORF">yc1106_04720</name>
</gene>
<keyword evidence="1" id="KW-0732">Signal</keyword>
<name>A0A9Q8Z819_CURCL</name>
<dbReference type="VEuPathDB" id="FungiDB:yc1106_04720"/>
<dbReference type="OrthoDB" id="3793724at2759"/>
<keyword evidence="3" id="KW-1185">Reference proteome</keyword>
<dbReference type="Proteomes" id="UP001056012">
    <property type="component" value="Chromosome 3"/>
</dbReference>
<dbReference type="EMBL" id="CP089276">
    <property type="protein sequence ID" value="USP77446.1"/>
    <property type="molecule type" value="Genomic_DNA"/>
</dbReference>
<organism evidence="2 3">
    <name type="scientific">Curvularia clavata</name>
    <dbReference type="NCBI Taxonomy" id="95742"/>
    <lineage>
        <taxon>Eukaryota</taxon>
        <taxon>Fungi</taxon>
        <taxon>Dikarya</taxon>
        <taxon>Ascomycota</taxon>
        <taxon>Pezizomycotina</taxon>
        <taxon>Dothideomycetes</taxon>
        <taxon>Pleosporomycetidae</taxon>
        <taxon>Pleosporales</taxon>
        <taxon>Pleosporineae</taxon>
        <taxon>Pleosporaceae</taxon>
        <taxon>Curvularia</taxon>
    </lineage>
</organism>
<dbReference type="AlphaFoldDB" id="A0A9Q8Z819"/>
<evidence type="ECO:0000313" key="3">
    <source>
        <dbReference type="Proteomes" id="UP001056012"/>
    </source>
</evidence>
<feature type="signal peptide" evidence="1">
    <location>
        <begin position="1"/>
        <end position="16"/>
    </location>
</feature>
<sequence length="175" mass="18533">MRSTIAIAALISGALAFNKKICGGAGGCVQTTVAYPDPFRCPDGSLLNLQQEASNVLAATNGEYEIISKAQFPSSCLNGVKPGDSDVLVVRTTQFNQKLYGFIKETCTQKAPIKEDCYSQNPNPSSYTPCALIDSNGKACKMNPSAGECERWGTAAGRTQCEGWTPAKPEPPSTS</sequence>
<accession>A0A9Q8Z819</accession>
<protein>
    <submittedName>
        <fullName evidence="2">Uncharacterized protein</fullName>
    </submittedName>
</protein>
<proteinExistence type="predicted"/>